<dbReference type="Gene3D" id="3.30.420.40">
    <property type="match status" value="2"/>
</dbReference>
<dbReference type="EMBL" id="MJAT01000033">
    <property type="protein sequence ID" value="OEH85228.1"/>
    <property type="molecule type" value="Genomic_DNA"/>
</dbReference>
<dbReference type="STRING" id="1390249.BHU72_06385"/>
<proteinExistence type="predicted"/>
<dbReference type="OrthoDB" id="9784166at2"/>
<name>A0A1E5L589_9FIRM</name>
<dbReference type="AlphaFoldDB" id="A0A1E5L589"/>
<dbReference type="NCBIfam" id="TIGR03725">
    <property type="entry name" value="T6A_YeaZ"/>
    <property type="match status" value="1"/>
</dbReference>
<dbReference type="InterPro" id="IPR043129">
    <property type="entry name" value="ATPase_NBD"/>
</dbReference>
<dbReference type="SUPFAM" id="SSF53067">
    <property type="entry name" value="Actin-like ATPase domain"/>
    <property type="match status" value="2"/>
</dbReference>
<comment type="caution">
    <text evidence="2">The sequence shown here is derived from an EMBL/GenBank/DDBJ whole genome shotgun (WGS) entry which is preliminary data.</text>
</comment>
<accession>A0A1E5L589</accession>
<gene>
    <name evidence="2" type="ORF">BHU72_06385</name>
</gene>
<dbReference type="GO" id="GO:0002949">
    <property type="term" value="P:tRNA threonylcarbamoyladenosine modification"/>
    <property type="evidence" value="ECO:0007669"/>
    <property type="project" value="InterPro"/>
</dbReference>
<dbReference type="Proteomes" id="UP000095255">
    <property type="component" value="Unassembled WGS sequence"/>
</dbReference>
<dbReference type="InterPro" id="IPR022496">
    <property type="entry name" value="T6A_TsaB"/>
</dbReference>
<evidence type="ECO:0000313" key="3">
    <source>
        <dbReference type="Proteomes" id="UP000095255"/>
    </source>
</evidence>
<reference evidence="2 3" key="1">
    <citation type="submission" date="2016-09" db="EMBL/GenBank/DDBJ databases">
        <title>Desulfuribacillus arsenicus sp. nov., an obligately anaerobic, dissimilatory arsenic- and antimonate-reducing bacterium isolated from anoxic sediments.</title>
        <authorList>
            <person name="Abin C.A."/>
            <person name="Hollibaugh J.T."/>
        </authorList>
    </citation>
    <scope>NUCLEOTIDE SEQUENCE [LARGE SCALE GENOMIC DNA]</scope>
    <source>
        <strain evidence="2 3">MLFW-2</strain>
    </source>
</reference>
<dbReference type="GO" id="GO:0016740">
    <property type="term" value="F:transferase activity"/>
    <property type="evidence" value="ECO:0007669"/>
    <property type="project" value="UniProtKB-KW"/>
</dbReference>
<dbReference type="PANTHER" id="PTHR11735">
    <property type="entry name" value="TRNA N6-ADENOSINE THREONYLCARBAMOYLTRANSFERASE"/>
    <property type="match status" value="1"/>
</dbReference>
<protein>
    <submittedName>
        <fullName evidence="2">tRNA (Adenosine(37)-N6)-threonylcarbamoyltransferase complex dimerization subunit type 1 TsaB</fullName>
    </submittedName>
</protein>
<evidence type="ECO:0000259" key="1">
    <source>
        <dbReference type="Pfam" id="PF00814"/>
    </source>
</evidence>
<organism evidence="2 3">
    <name type="scientific">Desulfuribacillus stibiiarsenatis</name>
    <dbReference type="NCBI Taxonomy" id="1390249"/>
    <lineage>
        <taxon>Bacteria</taxon>
        <taxon>Bacillati</taxon>
        <taxon>Bacillota</taxon>
        <taxon>Desulfuribacillia</taxon>
        <taxon>Desulfuribacillales</taxon>
        <taxon>Desulfuribacillaceae</taxon>
        <taxon>Desulfuribacillus</taxon>
    </lineage>
</organism>
<dbReference type="Pfam" id="PF00814">
    <property type="entry name" value="TsaD"/>
    <property type="match status" value="1"/>
</dbReference>
<dbReference type="CDD" id="cd24032">
    <property type="entry name" value="ASKHA_NBD_TsaB"/>
    <property type="match status" value="1"/>
</dbReference>
<dbReference type="RefSeq" id="WP_069702555.1">
    <property type="nucleotide sequence ID" value="NZ_MJAT01000033.1"/>
</dbReference>
<evidence type="ECO:0000313" key="2">
    <source>
        <dbReference type="EMBL" id="OEH85228.1"/>
    </source>
</evidence>
<feature type="domain" description="Gcp-like" evidence="1">
    <location>
        <begin position="31"/>
        <end position="253"/>
    </location>
</feature>
<keyword evidence="3" id="KW-1185">Reference proteome</keyword>
<dbReference type="InterPro" id="IPR000905">
    <property type="entry name" value="Gcp-like_dom"/>
</dbReference>
<sequence>MPYLAIDTSTQTLSVALGTEESIIAEYTTNVSGDHSSRLMPAIEHMMKVAKITPKDLKGIIVAKGPGSYTGLRIGVSTAKSFAWSLNLPLIGVSSLSVIAHSCKGHTGVIVPVIDARRGQVFTGVYKSHCSDDGSITHLPHNDLWKAIEGDRLTMFTDWICEISGKYERILFVGHDIHIHKKTLEQFITSQEQRASDMDYIRTNIRVASVSRNLARASSLLEIGLGYVARGEIEDVKSFSPEYLRLAEAEYNWLQQQKLGVGSE</sequence>
<dbReference type="PANTHER" id="PTHR11735:SF11">
    <property type="entry name" value="TRNA THREONYLCARBAMOYLADENOSINE BIOSYNTHESIS PROTEIN TSAB"/>
    <property type="match status" value="1"/>
</dbReference>
<keyword evidence="2" id="KW-0808">Transferase</keyword>
<dbReference type="GO" id="GO:0005829">
    <property type="term" value="C:cytosol"/>
    <property type="evidence" value="ECO:0007669"/>
    <property type="project" value="TreeGrafter"/>
</dbReference>